<dbReference type="Gene3D" id="3.10.580.10">
    <property type="entry name" value="CBS-domain"/>
    <property type="match status" value="1"/>
</dbReference>
<gene>
    <name evidence="5" type="primary">ykuL</name>
    <name evidence="5" type="ORF">BTBSAS_10234</name>
    <name evidence="4" type="ORF">CNY62_08950</name>
</gene>
<dbReference type="PANTHER" id="PTHR43080:SF2">
    <property type="entry name" value="CBS DOMAIN-CONTAINING PROTEIN"/>
    <property type="match status" value="1"/>
</dbReference>
<protein>
    <submittedName>
        <fullName evidence="4">CBS domain-containing protein</fullName>
    </submittedName>
    <submittedName>
        <fullName evidence="5">Putative RNA-binding protein</fullName>
    </submittedName>
</protein>
<accession>A0A1D2M086</accession>
<dbReference type="InterPro" id="IPR051257">
    <property type="entry name" value="Diverse_CBS-Domain"/>
</dbReference>
<dbReference type="OrthoDB" id="2375431at2"/>
<dbReference type="Proteomes" id="UP000243591">
    <property type="component" value="Chromosome"/>
</dbReference>
<dbReference type="SUPFAM" id="SSF54631">
    <property type="entry name" value="CBS-domain pair"/>
    <property type="match status" value="1"/>
</dbReference>
<organism evidence="4 6">
    <name type="scientific">Brochothrix thermosphacta</name>
    <name type="common">Microbacterium thermosphactum</name>
    <dbReference type="NCBI Taxonomy" id="2756"/>
    <lineage>
        <taxon>Bacteria</taxon>
        <taxon>Bacillati</taxon>
        <taxon>Bacillota</taxon>
        <taxon>Bacilli</taxon>
        <taxon>Bacillales</taxon>
        <taxon>Listeriaceae</taxon>
        <taxon>Brochothrix</taxon>
    </lineage>
</organism>
<dbReference type="GeneID" id="66536777"/>
<dbReference type="PANTHER" id="PTHR43080">
    <property type="entry name" value="CBS DOMAIN-CONTAINING PROTEIN CBSX3, MITOCHONDRIAL"/>
    <property type="match status" value="1"/>
</dbReference>
<dbReference type="Pfam" id="PF00571">
    <property type="entry name" value="CBS"/>
    <property type="match status" value="2"/>
</dbReference>
<dbReference type="EMBL" id="CP023483">
    <property type="protein sequence ID" value="ATF26503.1"/>
    <property type="molecule type" value="Genomic_DNA"/>
</dbReference>
<sequence>MNNSLKEEFELAMEDYVIPASKVAHVFEDNSLEHALLVLTNTGYTLIPVLDYDNKYIGMINNAGIMNDIMGVESILFENLPEVKVSNVVIRDYPVLRVGFSFEILLKHLIDHSFLCVVDDDNEFVGIVTRRVALKRLAKAIHQPVDQ</sequence>
<dbReference type="PROSITE" id="PS51371">
    <property type="entry name" value="CBS"/>
    <property type="match status" value="1"/>
</dbReference>
<dbReference type="NCBIfam" id="NF041630">
    <property type="entry name" value="CBS_CbpB"/>
    <property type="match status" value="1"/>
</dbReference>
<evidence type="ECO:0000313" key="6">
    <source>
        <dbReference type="Proteomes" id="UP000243591"/>
    </source>
</evidence>
<feature type="domain" description="CBS" evidence="3">
    <location>
        <begin position="17"/>
        <end position="82"/>
    </location>
</feature>
<proteinExistence type="predicted"/>
<dbReference type="InterPro" id="IPR048125">
    <property type="entry name" value="CBS_CbpB"/>
</dbReference>
<dbReference type="EMBL" id="OUNC01000001">
    <property type="protein sequence ID" value="SPP26029.1"/>
    <property type="molecule type" value="Genomic_DNA"/>
</dbReference>
<evidence type="ECO:0000259" key="3">
    <source>
        <dbReference type="PROSITE" id="PS51371"/>
    </source>
</evidence>
<dbReference type="AlphaFoldDB" id="A0A1D2M086"/>
<evidence type="ECO:0000313" key="4">
    <source>
        <dbReference type="EMBL" id="ATF26503.1"/>
    </source>
</evidence>
<keyword evidence="6" id="KW-1185">Reference proteome</keyword>
<dbReference type="RefSeq" id="WP_029090612.1">
    <property type="nucleotide sequence ID" value="NZ_CBCPHX010000002.1"/>
</dbReference>
<name>A0A1D2M086_BROTH</name>
<dbReference type="Proteomes" id="UP000270190">
    <property type="component" value="Unassembled WGS sequence"/>
</dbReference>
<reference evidence="5" key="3">
    <citation type="submission" date="2018-04" db="EMBL/GenBank/DDBJ databases">
        <authorList>
            <person name="Go L.Y."/>
            <person name="Mitchell J.A."/>
        </authorList>
    </citation>
    <scope>NUCLEOTIDE SEQUENCE</scope>
    <source>
        <strain evidence="5">BSAS1 3</strain>
    </source>
</reference>
<keyword evidence="1 2" id="KW-0129">CBS domain</keyword>
<evidence type="ECO:0000256" key="1">
    <source>
        <dbReference type="ARBA" id="ARBA00023122"/>
    </source>
</evidence>
<dbReference type="CDD" id="cd04643">
    <property type="entry name" value="CBS_pair_bac"/>
    <property type="match status" value="1"/>
</dbReference>
<dbReference type="KEGG" id="bths:CNY62_08950"/>
<dbReference type="InterPro" id="IPR000644">
    <property type="entry name" value="CBS_dom"/>
</dbReference>
<reference evidence="7" key="2">
    <citation type="submission" date="2018-04" db="EMBL/GenBank/DDBJ databases">
        <authorList>
            <person name="Illikoud N."/>
        </authorList>
    </citation>
    <scope>NUCLEOTIDE SEQUENCE [LARGE SCALE GENOMIC DNA]</scope>
</reference>
<evidence type="ECO:0000256" key="2">
    <source>
        <dbReference type="PROSITE-ProRule" id="PRU00703"/>
    </source>
</evidence>
<dbReference type="InterPro" id="IPR046342">
    <property type="entry name" value="CBS_dom_sf"/>
</dbReference>
<dbReference type="STRING" id="2756.BFR44_08350"/>
<evidence type="ECO:0000313" key="5">
    <source>
        <dbReference type="EMBL" id="SPP26029.1"/>
    </source>
</evidence>
<reference evidence="4 6" key="1">
    <citation type="submission" date="2017-09" db="EMBL/GenBank/DDBJ databases">
        <title>Complete Genome Sequences of Two Strains of the Meat Spoilage Bacterium Brochothrix thermosphacta Isolated from Ground Chicken.</title>
        <authorList>
            <person name="Paoli G.C."/>
            <person name="Wijey C."/>
            <person name="Chen C.-Y."/>
            <person name="Nguyen L."/>
            <person name="Yan X."/>
            <person name="Irwin P.L."/>
        </authorList>
    </citation>
    <scope>NUCLEOTIDE SEQUENCE [LARGE SCALE GENOMIC DNA]</scope>
    <source>
        <strain evidence="4 6">BI</strain>
    </source>
</reference>
<evidence type="ECO:0000313" key="7">
    <source>
        <dbReference type="Proteomes" id="UP000270190"/>
    </source>
</evidence>